<evidence type="ECO:0000256" key="6">
    <source>
        <dbReference type="ARBA" id="ARBA00041184"/>
    </source>
</evidence>
<dbReference type="Gene3D" id="3.40.50.150">
    <property type="entry name" value="Vaccinia Virus protein VP39"/>
    <property type="match status" value="1"/>
</dbReference>
<gene>
    <name evidence="8" type="primary">MRM2</name>
    <name evidence="8" type="ORF">GLX27_000030</name>
</gene>
<keyword evidence="3 8" id="KW-0489">Methyltransferase</keyword>
<dbReference type="GO" id="GO:0032259">
    <property type="term" value="P:methylation"/>
    <property type="evidence" value="ECO:0007669"/>
    <property type="project" value="UniProtKB-KW"/>
</dbReference>
<dbReference type="InterPro" id="IPR029063">
    <property type="entry name" value="SAM-dependent_MTases_sf"/>
</dbReference>
<dbReference type="Proteomes" id="UP000818624">
    <property type="component" value="Chromosome 1"/>
</dbReference>
<accession>A0ABY8ELR5</accession>
<dbReference type="InterPro" id="IPR050082">
    <property type="entry name" value="RNA_methyltr_RlmE"/>
</dbReference>
<dbReference type="PANTHER" id="PTHR10920:SF18">
    <property type="entry name" value="RRNA METHYLTRANSFERASE 2, MITOCHONDRIAL"/>
    <property type="match status" value="1"/>
</dbReference>
<reference evidence="8 9" key="1">
    <citation type="journal article" date="2020" name="Elife">
        <title>Loss of centromere function drives karyotype evolution in closely related Malassezia species.</title>
        <authorList>
            <person name="Sankaranarayanan S.R."/>
            <person name="Ianiri G."/>
            <person name="Coelho M.A."/>
            <person name="Reza M.H."/>
            <person name="Thimmappa B.C."/>
            <person name="Ganguly P."/>
            <person name="Vadnala R.N."/>
            <person name="Sun S."/>
            <person name="Siddharthan R."/>
            <person name="Tellgren-Roth C."/>
            <person name="Dawson T.L."/>
            <person name="Heitman J."/>
            <person name="Sanyal K."/>
        </authorList>
    </citation>
    <scope>NUCLEOTIDE SEQUENCE [LARGE SCALE GENOMIC DNA]</scope>
    <source>
        <strain evidence="8">CBS14141</strain>
    </source>
</reference>
<evidence type="ECO:0000256" key="1">
    <source>
        <dbReference type="ARBA" id="ARBA00009258"/>
    </source>
</evidence>
<evidence type="ECO:0000313" key="8">
    <source>
        <dbReference type="EMBL" id="WFD45410.1"/>
    </source>
</evidence>
<dbReference type="GO" id="GO:0004481">
    <property type="term" value="F:methylene-fatty-acyl-phospholipid synthase activity"/>
    <property type="evidence" value="ECO:0007669"/>
    <property type="project" value="UniProtKB-EC"/>
</dbReference>
<evidence type="ECO:0000313" key="9">
    <source>
        <dbReference type="Proteomes" id="UP000818624"/>
    </source>
</evidence>
<evidence type="ECO:0000256" key="2">
    <source>
        <dbReference type="ARBA" id="ARBA00022552"/>
    </source>
</evidence>
<keyword evidence="9" id="KW-1185">Reference proteome</keyword>
<name>A0ABY8ELR5_MALFU</name>
<dbReference type="SUPFAM" id="SSF53335">
    <property type="entry name" value="S-adenosyl-L-methionine-dependent methyltransferases"/>
    <property type="match status" value="1"/>
</dbReference>
<dbReference type="Pfam" id="PF01728">
    <property type="entry name" value="FtsJ"/>
    <property type="match status" value="1"/>
</dbReference>
<proteinExistence type="inferred from homology"/>
<keyword evidence="2" id="KW-0698">rRNA processing</keyword>
<sequence>MQGDFTQPAIREELQARIAAQCGGDDRSGGVDVVLSDMMANTSGNPIRDSQASLDLCMAAFDFCRAVLRPTPDADVRVTRSTPLDALPSAFVCKYFMSAEAEEFRREVLAKHFQSVRSEKMDASRAQSREQYWVCLKFHG</sequence>
<evidence type="ECO:0000256" key="5">
    <source>
        <dbReference type="ARBA" id="ARBA00022691"/>
    </source>
</evidence>
<keyword evidence="4 8" id="KW-0808">Transferase</keyword>
<organism evidence="8 9">
    <name type="scientific">Malassezia furfur</name>
    <name type="common">Pityriasis versicolor infection agent</name>
    <name type="synonym">Pityrosporum furfur</name>
    <dbReference type="NCBI Taxonomy" id="55194"/>
    <lineage>
        <taxon>Eukaryota</taxon>
        <taxon>Fungi</taxon>
        <taxon>Dikarya</taxon>
        <taxon>Basidiomycota</taxon>
        <taxon>Ustilaginomycotina</taxon>
        <taxon>Malasseziomycetes</taxon>
        <taxon>Malasseziales</taxon>
        <taxon>Malasseziaceae</taxon>
        <taxon>Malassezia</taxon>
    </lineage>
</organism>
<comment type="similarity">
    <text evidence="1">Belongs to the class I-like SAM-binding methyltransferase superfamily. RNA methyltransferase RlmE family.</text>
</comment>
<evidence type="ECO:0000256" key="3">
    <source>
        <dbReference type="ARBA" id="ARBA00022603"/>
    </source>
</evidence>
<dbReference type="EMBL" id="CP046234">
    <property type="protein sequence ID" value="WFD45410.1"/>
    <property type="molecule type" value="Genomic_DNA"/>
</dbReference>
<feature type="domain" description="Ribosomal RNA methyltransferase FtsJ" evidence="7">
    <location>
        <begin position="1"/>
        <end position="138"/>
    </location>
</feature>
<dbReference type="InterPro" id="IPR002877">
    <property type="entry name" value="RNA_MeTrfase_FtsJ_dom"/>
</dbReference>
<dbReference type="PANTHER" id="PTHR10920">
    <property type="entry name" value="RIBOSOMAL RNA METHYLTRANSFERASE"/>
    <property type="match status" value="1"/>
</dbReference>
<evidence type="ECO:0000259" key="7">
    <source>
        <dbReference type="Pfam" id="PF01728"/>
    </source>
</evidence>
<evidence type="ECO:0000256" key="4">
    <source>
        <dbReference type="ARBA" id="ARBA00022679"/>
    </source>
</evidence>
<protein>
    <recommendedName>
        <fullName evidence="6">rRNA methyltransferase 2, mitochondrial</fullName>
    </recommendedName>
</protein>
<keyword evidence="5" id="KW-0949">S-adenosyl-L-methionine</keyword>